<keyword evidence="9" id="KW-0539">Nucleus</keyword>
<evidence type="ECO:0000256" key="7">
    <source>
        <dbReference type="ARBA" id="ARBA00023098"/>
    </source>
</evidence>
<dbReference type="EMBL" id="JANBPU010000018">
    <property type="protein sequence ID" value="KAJ1920062.1"/>
    <property type="molecule type" value="Genomic_DNA"/>
</dbReference>
<comment type="subcellular location">
    <subcellularLocation>
        <location evidence="2">Cytoplasm</location>
    </subcellularLocation>
    <subcellularLocation>
        <location evidence="1">Nucleus membrane</location>
        <topology evidence="1">Multi-pass membrane protein</topology>
    </subcellularLocation>
</comment>
<feature type="region of interest" description="Disordered" evidence="11">
    <location>
        <begin position="1"/>
        <end position="23"/>
    </location>
</feature>
<evidence type="ECO:0000256" key="6">
    <source>
        <dbReference type="ARBA" id="ARBA00022989"/>
    </source>
</evidence>
<keyword evidence="4" id="KW-0963">Cytoplasm</keyword>
<feature type="compositionally biased region" description="Polar residues" evidence="11">
    <location>
        <begin position="148"/>
        <end position="164"/>
    </location>
</feature>
<keyword evidence="7" id="KW-0443">Lipid metabolism</keyword>
<proteinExistence type="inferred from homology"/>
<feature type="compositionally biased region" description="Polar residues" evidence="11">
    <location>
        <begin position="287"/>
        <end position="296"/>
    </location>
</feature>
<dbReference type="GO" id="GO:0006629">
    <property type="term" value="P:lipid metabolic process"/>
    <property type="evidence" value="ECO:0007669"/>
    <property type="project" value="UniProtKB-KW"/>
</dbReference>
<dbReference type="AlphaFoldDB" id="A0A9W8A4H3"/>
<evidence type="ECO:0000256" key="10">
    <source>
        <dbReference type="ARBA" id="ARBA00030458"/>
    </source>
</evidence>
<dbReference type="GO" id="GO:0005737">
    <property type="term" value="C:cytoplasm"/>
    <property type="evidence" value="ECO:0007669"/>
    <property type="project" value="UniProtKB-SubCell"/>
</dbReference>
<feature type="region of interest" description="Disordered" evidence="11">
    <location>
        <begin position="148"/>
        <end position="188"/>
    </location>
</feature>
<evidence type="ECO:0000256" key="12">
    <source>
        <dbReference type="SAM" id="Phobius"/>
    </source>
</evidence>
<evidence type="ECO:0000313" key="13">
    <source>
        <dbReference type="EMBL" id="KAJ1920062.1"/>
    </source>
</evidence>
<dbReference type="PANTHER" id="PTHR20996:SF1">
    <property type="entry name" value="NUCLEAR ENVELOPE PHOSPHATASE-REGULATORY SUBUNIT 1"/>
    <property type="match status" value="1"/>
</dbReference>
<feature type="compositionally biased region" description="Polar residues" evidence="11">
    <location>
        <begin position="255"/>
        <end position="277"/>
    </location>
</feature>
<evidence type="ECO:0000256" key="3">
    <source>
        <dbReference type="ARBA" id="ARBA00010998"/>
    </source>
</evidence>
<keyword evidence="6 12" id="KW-1133">Transmembrane helix</keyword>
<protein>
    <recommendedName>
        <fullName evidence="10">Transmembrane protein 188</fullName>
    </recommendedName>
</protein>
<comment type="similarity">
    <text evidence="3">Belongs to the CNEP1R1 family.</text>
</comment>
<keyword evidence="5 12" id="KW-0812">Transmembrane</keyword>
<feature type="region of interest" description="Disordered" evidence="11">
    <location>
        <begin position="223"/>
        <end position="370"/>
    </location>
</feature>
<sequence>MNPISGEVDYHGRGRGGYSSNTIASDNRNIQQQQPQHLLSLIQTASSDLSNQSCTHGLSILRGLRSGGSVDPHVYRDWLIFEERLKQNHRRLRRKKRRYLTQIFVLIIMTLVLSWGSLFASVKFLDQCNRVLHQYNMRLEPFPNALDQQTPVSADISSPETFRSTPAAATRDTYSQQTKSPQDAGSNFSFGSKRDTQLLFFPSIPRSLISGYSDFKKTYYRKREASKRKQSVSQRQRSRSRSLQDGAKPSKKAQDGQSNSIVEDTSVMTPTSASAITLQRRWPTTAGAESQDSTPAVIQRGSKQGRPENKRISFISDTETEESITDLEFTPVSSQRPNSPLGENRESSSGSYLYGDRKPGSPSALNWKEE</sequence>
<dbReference type="PANTHER" id="PTHR20996">
    <property type="entry name" value="NUCLEAR ENVELOPE PHOSPHATASE-REGULATORY SUBUNIT 1"/>
    <property type="match status" value="1"/>
</dbReference>
<dbReference type="Proteomes" id="UP001150538">
    <property type="component" value="Unassembled WGS sequence"/>
</dbReference>
<comment type="caution">
    <text evidence="13">The sequence shown here is derived from an EMBL/GenBank/DDBJ whole genome shotgun (WGS) entry which is preliminary data.</text>
</comment>
<gene>
    <name evidence="13" type="ORF">H4219_001591</name>
</gene>
<dbReference type="OrthoDB" id="5599171at2759"/>
<evidence type="ECO:0000256" key="1">
    <source>
        <dbReference type="ARBA" id="ARBA00004232"/>
    </source>
</evidence>
<dbReference type="GO" id="GO:0071595">
    <property type="term" value="C:Nem1-Spo7 phosphatase complex"/>
    <property type="evidence" value="ECO:0007669"/>
    <property type="project" value="InterPro"/>
</dbReference>
<name>A0A9W8A4H3_9FUNG</name>
<organism evidence="13 14">
    <name type="scientific">Mycoemilia scoparia</name>
    <dbReference type="NCBI Taxonomy" id="417184"/>
    <lineage>
        <taxon>Eukaryota</taxon>
        <taxon>Fungi</taxon>
        <taxon>Fungi incertae sedis</taxon>
        <taxon>Zoopagomycota</taxon>
        <taxon>Kickxellomycotina</taxon>
        <taxon>Kickxellomycetes</taxon>
        <taxon>Kickxellales</taxon>
        <taxon>Kickxellaceae</taxon>
        <taxon>Mycoemilia</taxon>
    </lineage>
</organism>
<evidence type="ECO:0000256" key="8">
    <source>
        <dbReference type="ARBA" id="ARBA00023136"/>
    </source>
</evidence>
<keyword evidence="8 12" id="KW-0472">Membrane</keyword>
<reference evidence="13" key="1">
    <citation type="submission" date="2022-07" db="EMBL/GenBank/DDBJ databases">
        <title>Phylogenomic reconstructions and comparative analyses of Kickxellomycotina fungi.</title>
        <authorList>
            <person name="Reynolds N.K."/>
            <person name="Stajich J.E."/>
            <person name="Barry K."/>
            <person name="Grigoriev I.V."/>
            <person name="Crous P."/>
            <person name="Smith M.E."/>
        </authorList>
    </citation>
    <scope>NUCLEOTIDE SEQUENCE</scope>
    <source>
        <strain evidence="13">NBRC 100468</strain>
    </source>
</reference>
<feature type="transmembrane region" description="Helical" evidence="12">
    <location>
        <begin position="99"/>
        <end position="120"/>
    </location>
</feature>
<dbReference type="InterPro" id="IPR019168">
    <property type="entry name" value="NEP1-R1"/>
</dbReference>
<evidence type="ECO:0000313" key="14">
    <source>
        <dbReference type="Proteomes" id="UP001150538"/>
    </source>
</evidence>
<keyword evidence="14" id="KW-1185">Reference proteome</keyword>
<feature type="compositionally biased region" description="Basic residues" evidence="11">
    <location>
        <begin position="224"/>
        <end position="240"/>
    </location>
</feature>
<evidence type="ECO:0000256" key="5">
    <source>
        <dbReference type="ARBA" id="ARBA00022692"/>
    </source>
</evidence>
<feature type="compositionally biased region" description="Polar residues" evidence="11">
    <location>
        <begin position="172"/>
        <end position="188"/>
    </location>
</feature>
<dbReference type="GO" id="GO:0031965">
    <property type="term" value="C:nuclear membrane"/>
    <property type="evidence" value="ECO:0007669"/>
    <property type="project" value="UniProtKB-SubCell"/>
</dbReference>
<accession>A0A9W8A4H3</accession>
<evidence type="ECO:0000256" key="4">
    <source>
        <dbReference type="ARBA" id="ARBA00022490"/>
    </source>
</evidence>
<evidence type="ECO:0000256" key="11">
    <source>
        <dbReference type="SAM" id="MobiDB-lite"/>
    </source>
</evidence>
<evidence type="ECO:0000256" key="9">
    <source>
        <dbReference type="ARBA" id="ARBA00023242"/>
    </source>
</evidence>
<evidence type="ECO:0000256" key="2">
    <source>
        <dbReference type="ARBA" id="ARBA00004496"/>
    </source>
</evidence>